<dbReference type="AlphaFoldDB" id="A0A1H8Z9H7"/>
<feature type="transmembrane region" description="Helical" evidence="1">
    <location>
        <begin position="309"/>
        <end position="334"/>
    </location>
</feature>
<dbReference type="InterPro" id="IPR011642">
    <property type="entry name" value="Gate_dom"/>
</dbReference>
<sequence>MNSKNRSIFQFIVYSLFGIFMFFVPIQIGETNTIPIDHIVARIQSIPNLTLVTGSLLIIVGSILPFVTGSWKKNNITRILSLIQITAIPFLAMYLFKIGPQDLLKEDMIPFIFEKIVTPVTTIIPIGAVFLAFIVSYGLMEFIGVLMRPIMVPLFRTPGRSAVDAVASFVGSYSIALLITNRVYKEGRYNQREAAIIATGFSTVSATFMIIVAKTAGLMDQWLLYFTTTIIVTFVVTMLTTRIYPLATKSTTYYPEATPEIEQDVKADRLKVAWQEALAVSAQAPNLIDNIVSNFKDGLTMSVKIAPSLMSVGILSLILAQYTPLFDWLGYIFYPITWLVRLPEAMLAAKAAALSIAEMFLPTLLVVNAAEPVRYVIAIVSISEILFFSASIPCIMATEIPLNIKDFLIIWFERVVLSILIATPLVYWLFI</sequence>
<feature type="transmembrane region" description="Helical" evidence="1">
    <location>
        <begin position="373"/>
        <end position="395"/>
    </location>
</feature>
<dbReference type="EMBL" id="FOEN01000001">
    <property type="protein sequence ID" value="SEP61085.1"/>
    <property type="molecule type" value="Genomic_DNA"/>
</dbReference>
<proteinExistence type="predicted"/>
<keyword evidence="1" id="KW-1133">Transmembrane helix</keyword>
<evidence type="ECO:0000313" key="4">
    <source>
        <dbReference type="Proteomes" id="UP000198833"/>
    </source>
</evidence>
<keyword evidence="4" id="KW-1185">Reference proteome</keyword>
<name>A0A1H8Z9H7_9LACT</name>
<dbReference type="OrthoDB" id="1633380at2"/>
<evidence type="ECO:0000259" key="2">
    <source>
        <dbReference type="Pfam" id="PF07670"/>
    </source>
</evidence>
<reference evidence="3 4" key="1">
    <citation type="submission" date="2016-10" db="EMBL/GenBank/DDBJ databases">
        <authorList>
            <person name="de Groot N.N."/>
        </authorList>
    </citation>
    <scope>NUCLEOTIDE SEQUENCE [LARGE SCALE GENOMIC DNA]</scope>
    <source>
        <strain evidence="3 4">DSM 15695</strain>
    </source>
</reference>
<protein>
    <submittedName>
        <fullName evidence="3">Nucleoside recognition GATE domain-containing membrane protein YjiH</fullName>
    </submittedName>
</protein>
<feature type="transmembrane region" description="Helical" evidence="1">
    <location>
        <begin position="7"/>
        <end position="26"/>
    </location>
</feature>
<feature type="transmembrane region" description="Helical" evidence="1">
    <location>
        <begin position="346"/>
        <end position="367"/>
    </location>
</feature>
<dbReference type="Proteomes" id="UP000198833">
    <property type="component" value="Unassembled WGS sequence"/>
</dbReference>
<evidence type="ECO:0000256" key="1">
    <source>
        <dbReference type="SAM" id="Phobius"/>
    </source>
</evidence>
<dbReference type="STRING" id="89093.SAMN04488558_101189"/>
<feature type="transmembrane region" description="Helical" evidence="1">
    <location>
        <begin position="222"/>
        <end position="244"/>
    </location>
</feature>
<feature type="domain" description="Nucleoside transporter/FeoB GTPase Gate" evidence="2">
    <location>
        <begin position="119"/>
        <end position="218"/>
    </location>
</feature>
<feature type="transmembrane region" description="Helical" evidence="1">
    <location>
        <begin position="46"/>
        <end position="67"/>
    </location>
</feature>
<feature type="transmembrane region" description="Helical" evidence="1">
    <location>
        <begin position="407"/>
        <end position="430"/>
    </location>
</feature>
<feature type="transmembrane region" description="Helical" evidence="1">
    <location>
        <begin position="194"/>
        <end position="213"/>
    </location>
</feature>
<feature type="transmembrane region" description="Helical" evidence="1">
    <location>
        <begin position="116"/>
        <end position="140"/>
    </location>
</feature>
<feature type="transmembrane region" description="Helical" evidence="1">
    <location>
        <begin position="79"/>
        <end position="96"/>
    </location>
</feature>
<organism evidence="3 4">
    <name type="scientific">Ignavigranum ruoffiae</name>
    <dbReference type="NCBI Taxonomy" id="89093"/>
    <lineage>
        <taxon>Bacteria</taxon>
        <taxon>Bacillati</taxon>
        <taxon>Bacillota</taxon>
        <taxon>Bacilli</taxon>
        <taxon>Lactobacillales</taxon>
        <taxon>Aerococcaceae</taxon>
        <taxon>Ignavigranum</taxon>
    </lineage>
</organism>
<accession>A0A1H8Z9H7</accession>
<dbReference type="Pfam" id="PF07670">
    <property type="entry name" value="Gate"/>
    <property type="match status" value="1"/>
</dbReference>
<evidence type="ECO:0000313" key="3">
    <source>
        <dbReference type="EMBL" id="SEP61085.1"/>
    </source>
</evidence>
<gene>
    <name evidence="3" type="ORF">SAMN04488558_101189</name>
</gene>
<dbReference type="RefSeq" id="WP_092569846.1">
    <property type="nucleotide sequence ID" value="NZ_CALUDV010000043.1"/>
</dbReference>
<keyword evidence="1" id="KW-0472">Membrane</keyword>
<keyword evidence="1" id="KW-0812">Transmembrane</keyword>